<feature type="chain" id="PRO_5045187782" evidence="8">
    <location>
        <begin position="21"/>
        <end position="414"/>
    </location>
</feature>
<keyword evidence="10" id="KW-1185">Reference proteome</keyword>
<gene>
    <name evidence="9" type="ORF">DYH56_00020</name>
</gene>
<evidence type="ECO:0000256" key="8">
    <source>
        <dbReference type="SAM" id="SignalP"/>
    </source>
</evidence>
<keyword evidence="8" id="KW-0732">Signal</keyword>
<dbReference type="InterPro" id="IPR051906">
    <property type="entry name" value="TolC-like"/>
</dbReference>
<dbReference type="InterPro" id="IPR003423">
    <property type="entry name" value="OMP_efflux"/>
</dbReference>
<organism evidence="9 10">
    <name type="scientific">Psychrilyobacter piezotolerans</name>
    <dbReference type="NCBI Taxonomy" id="2293438"/>
    <lineage>
        <taxon>Bacteria</taxon>
        <taxon>Fusobacteriati</taxon>
        <taxon>Fusobacteriota</taxon>
        <taxon>Fusobacteriia</taxon>
        <taxon>Fusobacteriales</taxon>
        <taxon>Fusobacteriaceae</taxon>
        <taxon>Psychrilyobacter</taxon>
    </lineage>
</organism>
<dbReference type="SUPFAM" id="SSF56954">
    <property type="entry name" value="Outer membrane efflux proteins (OEP)"/>
    <property type="match status" value="1"/>
</dbReference>
<keyword evidence="4" id="KW-1134">Transmembrane beta strand</keyword>
<evidence type="ECO:0000256" key="6">
    <source>
        <dbReference type="ARBA" id="ARBA00023136"/>
    </source>
</evidence>
<dbReference type="RefSeq" id="WP_114640793.1">
    <property type="nucleotide sequence ID" value="NZ_JAACIO010000001.1"/>
</dbReference>
<feature type="signal peptide" evidence="8">
    <location>
        <begin position="1"/>
        <end position="20"/>
    </location>
</feature>
<keyword evidence="3" id="KW-0813">Transport</keyword>
<keyword evidence="5" id="KW-0812">Transmembrane</keyword>
<keyword evidence="6" id="KW-0472">Membrane</keyword>
<accession>A0ABX9KKK0</accession>
<evidence type="ECO:0000256" key="1">
    <source>
        <dbReference type="ARBA" id="ARBA00004442"/>
    </source>
</evidence>
<evidence type="ECO:0000256" key="3">
    <source>
        <dbReference type="ARBA" id="ARBA00022448"/>
    </source>
</evidence>
<dbReference type="EMBL" id="QUAJ01000001">
    <property type="protein sequence ID" value="REI43073.1"/>
    <property type="molecule type" value="Genomic_DNA"/>
</dbReference>
<evidence type="ECO:0000313" key="9">
    <source>
        <dbReference type="EMBL" id="REI43073.1"/>
    </source>
</evidence>
<sequence>MKKRFLILALMTITSLNVFSKDLNLEEALKIAENENPEIRRERITLDIKKLEERKKKKAFLPKVSISVDGSDTAYDDNLNPFDKSAGVEARISMPLFTGGKLTNEYKKSRLESEKISLTNILLKYDIRKDVIEKYFEVLNLKKQADILLGVNNTLNKQRERLEKLYSSNKLVKKSDVLRVKSDILGNEVTLLGVNQQAEIKTYELQILLGISMDEPLNIEEFDYTALDLNKFFLDGDIAKALDEGSRVKKSEIDLKKSEIDVNIARAAYYPKVGLGFEKNFKRDSDGLDSYRIAVGFNWNIFSWGADMDTVAQNQYRVDQAAIDLRKMKDEVVLELKEKYSNMMTLSRQVEAQNIKVEIADENAMIDTLRYNNSLMSSFEYLDSIDKLRAAEEDYYTLQRELMLAVDTYENAWR</sequence>
<dbReference type="PANTHER" id="PTHR30026:SF20">
    <property type="entry name" value="OUTER MEMBRANE PROTEIN TOLC"/>
    <property type="match status" value="1"/>
</dbReference>
<dbReference type="Gene3D" id="1.20.1600.10">
    <property type="entry name" value="Outer membrane efflux proteins (OEP)"/>
    <property type="match status" value="1"/>
</dbReference>
<dbReference type="PANTHER" id="PTHR30026">
    <property type="entry name" value="OUTER MEMBRANE PROTEIN TOLC"/>
    <property type="match status" value="1"/>
</dbReference>
<evidence type="ECO:0000256" key="4">
    <source>
        <dbReference type="ARBA" id="ARBA00022452"/>
    </source>
</evidence>
<evidence type="ECO:0000256" key="2">
    <source>
        <dbReference type="ARBA" id="ARBA00007613"/>
    </source>
</evidence>
<comment type="similarity">
    <text evidence="2">Belongs to the outer membrane factor (OMF) (TC 1.B.17) family.</text>
</comment>
<protein>
    <submittedName>
        <fullName evidence="9">TolC family protein</fullName>
    </submittedName>
</protein>
<dbReference type="Proteomes" id="UP000263486">
    <property type="component" value="Unassembled WGS sequence"/>
</dbReference>
<reference evidence="9 10" key="1">
    <citation type="submission" date="2018-08" db="EMBL/GenBank/DDBJ databases">
        <title>Draft genome sequence of Psychrilyobacter sp. strain SD5 isolated from Black Sea water.</title>
        <authorList>
            <person name="Yadav S."/>
            <person name="Villanueva L."/>
            <person name="Damste J.S.S."/>
        </authorList>
    </citation>
    <scope>NUCLEOTIDE SEQUENCE [LARGE SCALE GENOMIC DNA]</scope>
    <source>
        <strain evidence="9 10">SD5</strain>
    </source>
</reference>
<evidence type="ECO:0000256" key="5">
    <source>
        <dbReference type="ARBA" id="ARBA00022692"/>
    </source>
</evidence>
<dbReference type="Pfam" id="PF02321">
    <property type="entry name" value="OEP"/>
    <property type="match status" value="1"/>
</dbReference>
<evidence type="ECO:0000313" key="10">
    <source>
        <dbReference type="Proteomes" id="UP000263486"/>
    </source>
</evidence>
<comment type="caution">
    <text evidence="9">The sequence shown here is derived from an EMBL/GenBank/DDBJ whole genome shotgun (WGS) entry which is preliminary data.</text>
</comment>
<comment type="subcellular location">
    <subcellularLocation>
        <location evidence="1">Cell outer membrane</location>
    </subcellularLocation>
</comment>
<proteinExistence type="inferred from homology"/>
<name>A0ABX9KKK0_9FUSO</name>
<keyword evidence="7" id="KW-0998">Cell outer membrane</keyword>
<evidence type="ECO:0000256" key="7">
    <source>
        <dbReference type="ARBA" id="ARBA00023237"/>
    </source>
</evidence>